<evidence type="ECO:0000256" key="3">
    <source>
        <dbReference type="ARBA" id="ARBA00022833"/>
    </source>
</evidence>
<feature type="domain" description="MYND-type" evidence="6">
    <location>
        <begin position="9"/>
        <end position="50"/>
    </location>
</feature>
<dbReference type="InterPro" id="IPR001214">
    <property type="entry name" value="SET_dom"/>
</dbReference>
<keyword evidence="2 4" id="KW-0863">Zinc-finger</keyword>
<dbReference type="InterPro" id="IPR002893">
    <property type="entry name" value="Znf_MYND"/>
</dbReference>
<dbReference type="SUPFAM" id="SSF82199">
    <property type="entry name" value="SET domain"/>
    <property type="match status" value="1"/>
</dbReference>
<dbReference type="PROSITE" id="PS50280">
    <property type="entry name" value="SET"/>
    <property type="match status" value="1"/>
</dbReference>
<evidence type="ECO:0000259" key="5">
    <source>
        <dbReference type="PROSITE" id="PS50280"/>
    </source>
</evidence>
<accession>A0A4Z0ABU5</accession>
<protein>
    <recommendedName>
        <fullName evidence="9">MYND-type domain-containing protein</fullName>
    </recommendedName>
</protein>
<dbReference type="PANTHER" id="PTHR47332:SF4">
    <property type="entry name" value="SET DOMAIN-CONTAINING PROTEIN 5"/>
    <property type="match status" value="1"/>
</dbReference>
<dbReference type="Gene3D" id="2.170.270.10">
    <property type="entry name" value="SET domain"/>
    <property type="match status" value="1"/>
</dbReference>
<reference evidence="7 8" key="1">
    <citation type="submission" date="2019-02" db="EMBL/GenBank/DDBJ databases">
        <title>Genome sequencing of the rare red list fungi Hericium alpestre (H. flagellum).</title>
        <authorList>
            <person name="Buettner E."/>
            <person name="Kellner H."/>
        </authorList>
    </citation>
    <scope>NUCLEOTIDE SEQUENCE [LARGE SCALE GENOMIC DNA]</scope>
    <source>
        <strain evidence="7 8">DSM 108284</strain>
    </source>
</reference>
<dbReference type="InterPro" id="IPR053185">
    <property type="entry name" value="SET_domain_protein"/>
</dbReference>
<evidence type="ECO:0000313" key="7">
    <source>
        <dbReference type="EMBL" id="TFY83499.1"/>
    </source>
</evidence>
<proteinExistence type="predicted"/>
<dbReference type="Gene3D" id="6.10.140.2220">
    <property type="match status" value="1"/>
</dbReference>
<keyword evidence="1" id="KW-0479">Metal-binding</keyword>
<dbReference type="GO" id="GO:0008270">
    <property type="term" value="F:zinc ion binding"/>
    <property type="evidence" value="ECO:0007669"/>
    <property type="project" value="UniProtKB-KW"/>
</dbReference>
<dbReference type="CDD" id="cd20071">
    <property type="entry name" value="SET_SMYD"/>
    <property type="match status" value="1"/>
</dbReference>
<evidence type="ECO:0000259" key="6">
    <source>
        <dbReference type="PROSITE" id="PS50865"/>
    </source>
</evidence>
<dbReference type="PANTHER" id="PTHR47332">
    <property type="entry name" value="SET DOMAIN-CONTAINING PROTEIN 5"/>
    <property type="match status" value="1"/>
</dbReference>
<evidence type="ECO:0000256" key="4">
    <source>
        <dbReference type="PROSITE-ProRule" id="PRU00134"/>
    </source>
</evidence>
<dbReference type="PROSITE" id="PS50865">
    <property type="entry name" value="ZF_MYND_2"/>
    <property type="match status" value="1"/>
</dbReference>
<dbReference type="Pfam" id="PF01753">
    <property type="entry name" value="zf-MYND"/>
    <property type="match status" value="1"/>
</dbReference>
<dbReference type="SUPFAM" id="SSF144232">
    <property type="entry name" value="HIT/MYND zinc finger-like"/>
    <property type="match status" value="1"/>
</dbReference>
<dbReference type="STRING" id="135208.A0A4Z0ABU5"/>
<organism evidence="7 8">
    <name type="scientific">Hericium alpestre</name>
    <dbReference type="NCBI Taxonomy" id="135208"/>
    <lineage>
        <taxon>Eukaryota</taxon>
        <taxon>Fungi</taxon>
        <taxon>Dikarya</taxon>
        <taxon>Basidiomycota</taxon>
        <taxon>Agaricomycotina</taxon>
        <taxon>Agaricomycetes</taxon>
        <taxon>Russulales</taxon>
        <taxon>Hericiaceae</taxon>
        <taxon>Hericium</taxon>
    </lineage>
</organism>
<keyword evidence="8" id="KW-1185">Reference proteome</keyword>
<dbReference type="InterPro" id="IPR046341">
    <property type="entry name" value="SET_dom_sf"/>
</dbReference>
<dbReference type="PROSITE" id="PS01360">
    <property type="entry name" value="ZF_MYND_1"/>
    <property type="match status" value="1"/>
</dbReference>
<evidence type="ECO:0000313" key="8">
    <source>
        <dbReference type="Proteomes" id="UP000298061"/>
    </source>
</evidence>
<dbReference type="SMART" id="SM00317">
    <property type="entry name" value="SET"/>
    <property type="match status" value="1"/>
</dbReference>
<dbReference type="Proteomes" id="UP000298061">
    <property type="component" value="Unassembled WGS sequence"/>
</dbReference>
<gene>
    <name evidence="7" type="ORF">EWM64_g518</name>
</gene>
<dbReference type="Pfam" id="PF00856">
    <property type="entry name" value="SET"/>
    <property type="match status" value="1"/>
</dbReference>
<comment type="caution">
    <text evidence="7">The sequence shown here is derived from an EMBL/GenBank/DDBJ whole genome shotgun (WGS) entry which is preliminary data.</text>
</comment>
<keyword evidence="3" id="KW-0862">Zinc</keyword>
<feature type="domain" description="SET" evidence="5">
    <location>
        <begin position="139"/>
        <end position="325"/>
    </location>
</feature>
<evidence type="ECO:0000256" key="1">
    <source>
        <dbReference type="ARBA" id="ARBA00022723"/>
    </source>
</evidence>
<name>A0A4Z0ABU5_9AGAM</name>
<dbReference type="AlphaFoldDB" id="A0A4Z0ABU5"/>
<dbReference type="OrthoDB" id="5945798at2759"/>
<evidence type="ECO:0008006" key="9">
    <source>
        <dbReference type="Google" id="ProtNLM"/>
    </source>
</evidence>
<dbReference type="EMBL" id="SFCI01000025">
    <property type="protein sequence ID" value="TFY83499.1"/>
    <property type="molecule type" value="Genomic_DNA"/>
</dbReference>
<evidence type="ECO:0000256" key="2">
    <source>
        <dbReference type="ARBA" id="ARBA00022771"/>
    </source>
</evidence>
<sequence>MDPVLASFCHECREPGSPDKSLKVCASCKSAYYCGKACQKQHWKTHKLFCKGQSGVSRNKPEVTEAIQTLGTAIADAAMLAMVPTDARARPRDLNQSVITSIPAAFFDDRLNAPGGVVECYFPGWMKEAILGQPGFPHPVPSSASSAHKLVDIPGTGIGMRTTRPLAVGDIIYAERPLIILPVKWRLSTPPPNGNRATYEECVQHGWKERELLLNMLVARMNPEKRAAYRALANSHKHDGCGPLSGVLRTNGFGLGPSDWQKIILNIASREDRETTMSGVCEVLSRINHNCSPNANVSFHMPSFSFVLTAVRDIPADTEITVAYCDLQIPAAARQQTLASYGFVCTCKACSSPSISDARRAAILPTDPIPQEAVRKWLRDATLADDYVVKKSQDMMRLIEEEGLESEWYARAHAGVIAMAYAALGQRQNYLQSRKKALALSSVSLPLGGGRLVKLLPEVPEKQEFWMKRLRAKAQ</sequence>